<dbReference type="GO" id="GO:0046872">
    <property type="term" value="F:metal ion binding"/>
    <property type="evidence" value="ECO:0007669"/>
    <property type="project" value="UniProtKB-KW"/>
</dbReference>
<dbReference type="Gene3D" id="3.40.50.360">
    <property type="match status" value="1"/>
</dbReference>
<comment type="caution">
    <text evidence="7">The sequence shown here is derived from an EMBL/GenBank/DDBJ whole genome shotgun (WGS) entry which is preliminary data.</text>
</comment>
<dbReference type="eggNOG" id="COG2221">
    <property type="taxonomic scope" value="Bacteria"/>
</dbReference>
<evidence type="ECO:0000256" key="2">
    <source>
        <dbReference type="ARBA" id="ARBA00022723"/>
    </source>
</evidence>
<dbReference type="InterPro" id="IPR017896">
    <property type="entry name" value="4Fe4S_Fe-S-bd"/>
</dbReference>
<evidence type="ECO:0000256" key="1">
    <source>
        <dbReference type="ARBA" id="ARBA00022485"/>
    </source>
</evidence>
<dbReference type="PROSITE" id="PS51379">
    <property type="entry name" value="4FE4S_FER_2"/>
    <property type="match status" value="2"/>
</dbReference>
<dbReference type="SUPFAM" id="SSF52218">
    <property type="entry name" value="Flavoproteins"/>
    <property type="match status" value="1"/>
</dbReference>
<dbReference type="InterPro" id="IPR047964">
    <property type="entry name" value="EFR1-like"/>
</dbReference>
<dbReference type="NCBIfam" id="NF038196">
    <property type="entry name" value="ferrodoxin_EFR1"/>
    <property type="match status" value="1"/>
</dbReference>
<dbReference type="HOGENOM" id="CLU_069541_0_0_9"/>
<keyword evidence="4" id="KW-0411">Iron-sulfur</keyword>
<dbReference type="SUPFAM" id="SSF54862">
    <property type="entry name" value="4Fe-4S ferredoxins"/>
    <property type="match status" value="1"/>
</dbReference>
<dbReference type="AlphaFoldDB" id="V2Y2C9"/>
<dbReference type="InterPro" id="IPR008254">
    <property type="entry name" value="Flavodoxin/NO_synth"/>
</dbReference>
<dbReference type="GO" id="GO:0016651">
    <property type="term" value="F:oxidoreductase activity, acting on NAD(P)H"/>
    <property type="evidence" value="ECO:0007669"/>
    <property type="project" value="UniProtKB-ARBA"/>
</dbReference>
<dbReference type="STRING" id="592026.GCWU0000282_002346"/>
<dbReference type="Gene3D" id="3.30.70.20">
    <property type="match status" value="1"/>
</dbReference>
<dbReference type="InterPro" id="IPR017900">
    <property type="entry name" value="4Fe4S_Fe_S_CS"/>
</dbReference>
<reference evidence="7 8" key="1">
    <citation type="submission" date="2013-06" db="EMBL/GenBank/DDBJ databases">
        <authorList>
            <person name="Weinstock G."/>
            <person name="Sodergren E."/>
            <person name="Clifton S."/>
            <person name="Fulton L."/>
            <person name="Fulton B."/>
            <person name="Courtney L."/>
            <person name="Fronick C."/>
            <person name="Harrison M."/>
            <person name="Strong C."/>
            <person name="Farmer C."/>
            <person name="Delahaunty K."/>
            <person name="Markovic C."/>
            <person name="Hall O."/>
            <person name="Minx P."/>
            <person name="Tomlinson C."/>
            <person name="Mitreva M."/>
            <person name="Nelson J."/>
            <person name="Hou S."/>
            <person name="Wollam A."/>
            <person name="Pepin K.H."/>
            <person name="Johnson M."/>
            <person name="Bhonagiri V."/>
            <person name="Nash W.E."/>
            <person name="Warren W."/>
            <person name="Chinwalla A."/>
            <person name="Mardis E.R."/>
            <person name="Wilson R.K."/>
        </authorList>
    </citation>
    <scope>NUCLEOTIDE SEQUENCE [LARGE SCALE GENOMIC DNA]</scope>
    <source>
        <strain evidence="7 8">ATCC 51271</strain>
    </source>
</reference>
<dbReference type="PROSITE" id="PS50902">
    <property type="entry name" value="FLAVODOXIN_LIKE"/>
    <property type="match status" value="1"/>
</dbReference>
<evidence type="ECO:0000313" key="7">
    <source>
        <dbReference type="EMBL" id="ESL02212.1"/>
    </source>
</evidence>
<dbReference type="Proteomes" id="UP000018227">
    <property type="component" value="Unassembled WGS sequence"/>
</dbReference>
<dbReference type="InterPro" id="IPR050294">
    <property type="entry name" value="RnfB_subfamily"/>
</dbReference>
<keyword evidence="1" id="KW-0004">4Fe-4S</keyword>
<keyword evidence="8" id="KW-1185">Reference proteome</keyword>
<keyword evidence="3" id="KW-0408">Iron</keyword>
<dbReference type="InterPro" id="IPR026816">
    <property type="entry name" value="Flavodoxin_dom"/>
</dbReference>
<organism evidence="7 8">
    <name type="scientific">Catonella morbi ATCC 51271</name>
    <dbReference type="NCBI Taxonomy" id="592026"/>
    <lineage>
        <taxon>Bacteria</taxon>
        <taxon>Bacillati</taxon>
        <taxon>Bacillota</taxon>
        <taxon>Clostridia</taxon>
        <taxon>Lachnospirales</taxon>
        <taxon>Lachnospiraceae</taxon>
        <taxon>Catonella</taxon>
    </lineage>
</organism>
<gene>
    <name evidence="7" type="ORF">GCWU0000282_002346</name>
</gene>
<feature type="domain" description="4Fe-4S ferredoxin-type" evidence="6">
    <location>
        <begin position="206"/>
        <end position="235"/>
    </location>
</feature>
<dbReference type="GO" id="GO:0010181">
    <property type="term" value="F:FMN binding"/>
    <property type="evidence" value="ECO:0007669"/>
    <property type="project" value="InterPro"/>
</dbReference>
<dbReference type="PANTHER" id="PTHR42859:SF2">
    <property type="entry name" value="FERREDOXIN"/>
    <property type="match status" value="1"/>
</dbReference>
<evidence type="ECO:0000256" key="4">
    <source>
        <dbReference type="ARBA" id="ARBA00023014"/>
    </source>
</evidence>
<accession>V2Y2C9</accession>
<evidence type="ECO:0000259" key="6">
    <source>
        <dbReference type="PROSITE" id="PS51379"/>
    </source>
</evidence>
<dbReference type="Pfam" id="PF00037">
    <property type="entry name" value="Fer4"/>
    <property type="match status" value="2"/>
</dbReference>
<dbReference type="GO" id="GO:0051539">
    <property type="term" value="F:4 iron, 4 sulfur cluster binding"/>
    <property type="evidence" value="ECO:0007669"/>
    <property type="project" value="UniProtKB-KW"/>
</dbReference>
<feature type="domain" description="4Fe-4S ferredoxin-type" evidence="6">
    <location>
        <begin position="238"/>
        <end position="261"/>
    </location>
</feature>
<dbReference type="Pfam" id="PF12724">
    <property type="entry name" value="Flavodoxin_5"/>
    <property type="match status" value="1"/>
</dbReference>
<evidence type="ECO:0000256" key="3">
    <source>
        <dbReference type="ARBA" id="ARBA00023004"/>
    </source>
</evidence>
<feature type="domain" description="Flavodoxin-like" evidence="5">
    <location>
        <begin position="17"/>
        <end position="190"/>
    </location>
</feature>
<proteinExistence type="predicted"/>
<evidence type="ECO:0000313" key="8">
    <source>
        <dbReference type="Proteomes" id="UP000018227"/>
    </source>
</evidence>
<dbReference type="PROSITE" id="PS00198">
    <property type="entry name" value="4FE4S_FER_1"/>
    <property type="match status" value="2"/>
</dbReference>
<evidence type="ECO:0000259" key="5">
    <source>
        <dbReference type="PROSITE" id="PS50902"/>
    </source>
</evidence>
<protein>
    <submittedName>
        <fullName evidence="7">4Fe-4S binding domain protein</fullName>
    </submittedName>
</protein>
<keyword evidence="2" id="KW-0479">Metal-binding</keyword>
<dbReference type="InterPro" id="IPR029039">
    <property type="entry name" value="Flavoprotein-like_sf"/>
</dbReference>
<sequence>MVLKEEQMNMSSNEIKLATVFFSPTGTTKKVIDYIAEGIGGEIVCSADLTKQDNREKQPDLDFEAVDLIIVGAPTYGGFLYKEFRNCIKCLDFKGKCVIAVTLYGNASTIFATGEMISVIKKRNGNLLGYGEFVGEHSYSHKEIPVAEGRPNADDLQTAVKFGKAVRNRLLNTETSYSDNRLSVFDKIISFIAEIKPVHTGKRIFTIPQTDKEKCINCSKCVKICPKSCINPDMSTVKDECIVCMACVKICPTGARTAYPKNIIIKAGLKLINKRKHKSMFVLPKP</sequence>
<dbReference type="PANTHER" id="PTHR42859">
    <property type="entry name" value="OXIDOREDUCTASE"/>
    <property type="match status" value="1"/>
</dbReference>
<name>V2Y2C9_9FIRM</name>
<dbReference type="EMBL" id="ACIL03000016">
    <property type="protein sequence ID" value="ESL02212.1"/>
    <property type="molecule type" value="Genomic_DNA"/>
</dbReference>